<reference evidence="2" key="1">
    <citation type="submission" date="2016-10" db="EMBL/GenBank/DDBJ databases">
        <authorList>
            <person name="Varghese N."/>
            <person name="Submissions S."/>
        </authorList>
    </citation>
    <scope>NUCLEOTIDE SEQUENCE [LARGE SCALE GENOMIC DNA]</scope>
    <source>
        <strain evidence="2">CGMCC 1.10223</strain>
    </source>
</reference>
<dbReference type="Proteomes" id="UP000183410">
    <property type="component" value="Unassembled WGS sequence"/>
</dbReference>
<evidence type="ECO:0000313" key="2">
    <source>
        <dbReference type="Proteomes" id="UP000183410"/>
    </source>
</evidence>
<evidence type="ECO:0000313" key="1">
    <source>
        <dbReference type="EMBL" id="SFE43191.1"/>
    </source>
</evidence>
<gene>
    <name evidence="1" type="ORF">SAMN04487969_102488</name>
</gene>
<proteinExistence type="predicted"/>
<dbReference type="AlphaFoldDB" id="A0A1I2AGT7"/>
<organism evidence="1 2">
    <name type="scientific">Paenibacillus algorifonticola</name>
    <dbReference type="NCBI Taxonomy" id="684063"/>
    <lineage>
        <taxon>Bacteria</taxon>
        <taxon>Bacillati</taxon>
        <taxon>Bacillota</taxon>
        <taxon>Bacilli</taxon>
        <taxon>Bacillales</taxon>
        <taxon>Paenibacillaceae</taxon>
        <taxon>Paenibacillus</taxon>
    </lineage>
</organism>
<sequence length="74" mass="8370">MVTWLVYATEKSIPRIVKLDTEKQALQFIGNVVIGNHPETTIQNVYEIDVESGTMKVVETYLDGLTLSFRPKTV</sequence>
<name>A0A1I2AGT7_9BACL</name>
<protein>
    <submittedName>
        <fullName evidence="1">Uncharacterized protein</fullName>
    </submittedName>
</protein>
<dbReference type="EMBL" id="FONN01000002">
    <property type="protein sequence ID" value="SFE43191.1"/>
    <property type="molecule type" value="Genomic_DNA"/>
</dbReference>
<dbReference type="RefSeq" id="WP_046230207.1">
    <property type="nucleotide sequence ID" value="NZ_FONN01000002.1"/>
</dbReference>
<keyword evidence="2" id="KW-1185">Reference proteome</keyword>
<accession>A0A1I2AGT7</accession>